<keyword evidence="2" id="KW-1185">Reference proteome</keyword>
<comment type="caution">
    <text evidence="1">The sequence shown here is derived from an EMBL/GenBank/DDBJ whole genome shotgun (WGS) entry which is preliminary data.</text>
</comment>
<gene>
    <name evidence="1" type="ORF">V1477_002443</name>
</gene>
<accession>A0ABD2CWH7</accession>
<evidence type="ECO:0000313" key="1">
    <source>
        <dbReference type="EMBL" id="KAL2749503.1"/>
    </source>
</evidence>
<reference evidence="1 2" key="1">
    <citation type="journal article" date="2024" name="Ann. Entomol. Soc. Am.">
        <title>Genomic analyses of the southern and eastern yellowjacket wasps (Hymenoptera: Vespidae) reveal evolutionary signatures of social life.</title>
        <authorList>
            <person name="Catto M.A."/>
            <person name="Caine P.B."/>
            <person name="Orr S.E."/>
            <person name="Hunt B.G."/>
            <person name="Goodisman M.A.D."/>
        </authorList>
    </citation>
    <scope>NUCLEOTIDE SEQUENCE [LARGE SCALE GENOMIC DNA]</scope>
    <source>
        <strain evidence="1">232</strain>
        <tissue evidence="1">Head and thorax</tissue>
    </source>
</reference>
<evidence type="ECO:0000313" key="2">
    <source>
        <dbReference type="Proteomes" id="UP001607303"/>
    </source>
</evidence>
<organism evidence="1 2">
    <name type="scientific">Vespula maculifrons</name>
    <name type="common">Eastern yellow jacket</name>
    <name type="synonym">Wasp</name>
    <dbReference type="NCBI Taxonomy" id="7453"/>
    <lineage>
        <taxon>Eukaryota</taxon>
        <taxon>Metazoa</taxon>
        <taxon>Ecdysozoa</taxon>
        <taxon>Arthropoda</taxon>
        <taxon>Hexapoda</taxon>
        <taxon>Insecta</taxon>
        <taxon>Pterygota</taxon>
        <taxon>Neoptera</taxon>
        <taxon>Endopterygota</taxon>
        <taxon>Hymenoptera</taxon>
        <taxon>Apocrita</taxon>
        <taxon>Aculeata</taxon>
        <taxon>Vespoidea</taxon>
        <taxon>Vespidae</taxon>
        <taxon>Vespinae</taxon>
        <taxon>Vespula</taxon>
    </lineage>
</organism>
<dbReference type="Proteomes" id="UP001607303">
    <property type="component" value="Unassembled WGS sequence"/>
</dbReference>
<protein>
    <submittedName>
        <fullName evidence="1">Uncharacterized protein</fullName>
    </submittedName>
</protein>
<sequence length="186" mass="21444">MWDGRVGDSFYSAGEPSSFFVVPLKKVHGNISRNFEVGRIEFLVCDVESIRRRRYSSSQGFIVREDLQSPCILSSLVSFHHFHNRNQRVLRTELAQGFLKVDLQTEFLINKNEANFSNFPLPYECAESLSESSAYPRLEDHHPSTKLQHPDVARISRYSRVYPCQCRRLVLFSSEAFVTMSRGCSN</sequence>
<dbReference type="AlphaFoldDB" id="A0ABD2CWH7"/>
<proteinExistence type="predicted"/>
<dbReference type="EMBL" id="JAYRBN010000027">
    <property type="protein sequence ID" value="KAL2749503.1"/>
    <property type="molecule type" value="Genomic_DNA"/>
</dbReference>
<name>A0ABD2CWH7_VESMC</name>